<comment type="caution">
    <text evidence="4">The sequence shown here is derived from an EMBL/GenBank/DDBJ whole genome shotgun (WGS) entry which is preliminary data.</text>
</comment>
<dbReference type="GO" id="GO:0006457">
    <property type="term" value="P:protein folding"/>
    <property type="evidence" value="ECO:0007669"/>
    <property type="project" value="InterPro"/>
</dbReference>
<dbReference type="GO" id="GO:0016272">
    <property type="term" value="C:prefoldin complex"/>
    <property type="evidence" value="ECO:0007669"/>
    <property type="project" value="InterPro"/>
</dbReference>
<dbReference type="AlphaFoldDB" id="A0A8J5N4D6"/>
<evidence type="ECO:0000256" key="3">
    <source>
        <dbReference type="SAM" id="Coils"/>
    </source>
</evidence>
<protein>
    <submittedName>
        <fullName evidence="4">Prefoldin subunit 5-like</fullName>
    </submittedName>
</protein>
<reference evidence="4" key="1">
    <citation type="journal article" date="2021" name="Sci. Adv.">
        <title>The American lobster genome reveals insights on longevity, neural, and immune adaptations.</title>
        <authorList>
            <person name="Polinski J.M."/>
            <person name="Zimin A.V."/>
            <person name="Clark K.F."/>
            <person name="Kohn A.B."/>
            <person name="Sadowski N."/>
            <person name="Timp W."/>
            <person name="Ptitsyn A."/>
            <person name="Khanna P."/>
            <person name="Romanova D.Y."/>
            <person name="Williams P."/>
            <person name="Greenwood S.J."/>
            <person name="Moroz L.L."/>
            <person name="Walt D.R."/>
            <person name="Bodnar A.G."/>
        </authorList>
    </citation>
    <scope>NUCLEOTIDE SEQUENCE</scope>
    <source>
        <strain evidence="4">GMGI-L3</strain>
    </source>
</reference>
<dbReference type="InterPro" id="IPR004127">
    <property type="entry name" value="Prefoldin_subunit_alpha"/>
</dbReference>
<evidence type="ECO:0000313" key="5">
    <source>
        <dbReference type="Proteomes" id="UP000747542"/>
    </source>
</evidence>
<dbReference type="NCBIfam" id="TIGR00293">
    <property type="entry name" value="prefoldin subunit alpha"/>
    <property type="match status" value="1"/>
</dbReference>
<evidence type="ECO:0000256" key="2">
    <source>
        <dbReference type="ARBA" id="ARBA00023186"/>
    </source>
</evidence>
<dbReference type="CDD" id="cd23157">
    <property type="entry name" value="Prefoldin_5"/>
    <property type="match status" value="1"/>
</dbReference>
<name>A0A8J5N4D6_HOMAM</name>
<gene>
    <name evidence="4" type="primary">PFDN5-L</name>
    <name evidence="4" type="ORF">Hamer_G008558</name>
</gene>
<dbReference type="GO" id="GO:0051082">
    <property type="term" value="F:unfolded protein binding"/>
    <property type="evidence" value="ECO:0007669"/>
    <property type="project" value="InterPro"/>
</dbReference>
<dbReference type="OrthoDB" id="10267474at2759"/>
<feature type="coiled-coil region" evidence="3">
    <location>
        <begin position="139"/>
        <end position="173"/>
    </location>
</feature>
<evidence type="ECO:0000313" key="4">
    <source>
        <dbReference type="EMBL" id="KAG7173037.1"/>
    </source>
</evidence>
<dbReference type="GO" id="GO:0005737">
    <property type="term" value="C:cytoplasm"/>
    <property type="evidence" value="ECO:0007669"/>
    <property type="project" value="TreeGrafter"/>
</dbReference>
<keyword evidence="3" id="KW-0175">Coiled coil</keyword>
<feature type="coiled-coil region" evidence="3">
    <location>
        <begin position="12"/>
        <end position="46"/>
    </location>
</feature>
<keyword evidence="2" id="KW-0143">Chaperone</keyword>
<accession>A0A8J5N4D6</accession>
<dbReference type="InterPro" id="IPR011599">
    <property type="entry name" value="PFD_alpha_archaea"/>
</dbReference>
<dbReference type="FunFam" id="1.10.287.370:FF:000004">
    <property type="entry name" value="Probable prefoldin subunit 5"/>
    <property type="match status" value="1"/>
</dbReference>
<dbReference type="EMBL" id="JAHLQT010010178">
    <property type="protein sequence ID" value="KAG7173037.1"/>
    <property type="molecule type" value="Genomic_DNA"/>
</dbReference>
<comment type="similarity">
    <text evidence="1">Belongs to the prefoldin subunit alpha family.</text>
</comment>
<proteinExistence type="inferred from homology"/>
<keyword evidence="5" id="KW-1185">Reference proteome</keyword>
<dbReference type="Pfam" id="PF02996">
    <property type="entry name" value="Prefoldin"/>
    <property type="match status" value="1"/>
</dbReference>
<sequence>MASSKGSGPQVIDISKLNLEQLTALKNQLDQELQFFNESLQQLKIAQLKFSESGECVEKVTPETKGKEMLVPLTSCMYVPGTIADAEKLLIDIGTGYYVERDVNGAKDYFSRKVKFVTEQMEKIQKIASEKSKLREVVMDMMEVKLDQQLAVIQQQQAEAEAAKAAAKAAEEEM</sequence>
<dbReference type="Proteomes" id="UP000747542">
    <property type="component" value="Unassembled WGS sequence"/>
</dbReference>
<dbReference type="GO" id="GO:1990113">
    <property type="term" value="P:RNA polymerase I assembly"/>
    <property type="evidence" value="ECO:0007669"/>
    <property type="project" value="TreeGrafter"/>
</dbReference>
<dbReference type="GO" id="GO:1990114">
    <property type="term" value="P:RNA polymerase II core complex assembly"/>
    <property type="evidence" value="ECO:0007669"/>
    <property type="project" value="TreeGrafter"/>
</dbReference>
<evidence type="ECO:0000256" key="1">
    <source>
        <dbReference type="ARBA" id="ARBA00010048"/>
    </source>
</evidence>
<dbReference type="PANTHER" id="PTHR12674:SF2">
    <property type="entry name" value="PREFOLDIN SUBUNIT 5"/>
    <property type="match status" value="1"/>
</dbReference>
<dbReference type="GO" id="GO:1990115">
    <property type="term" value="P:RNA polymerase III assembly"/>
    <property type="evidence" value="ECO:0007669"/>
    <property type="project" value="TreeGrafter"/>
</dbReference>
<organism evidence="4 5">
    <name type="scientific">Homarus americanus</name>
    <name type="common">American lobster</name>
    <dbReference type="NCBI Taxonomy" id="6706"/>
    <lineage>
        <taxon>Eukaryota</taxon>
        <taxon>Metazoa</taxon>
        <taxon>Ecdysozoa</taxon>
        <taxon>Arthropoda</taxon>
        <taxon>Crustacea</taxon>
        <taxon>Multicrustacea</taxon>
        <taxon>Malacostraca</taxon>
        <taxon>Eumalacostraca</taxon>
        <taxon>Eucarida</taxon>
        <taxon>Decapoda</taxon>
        <taxon>Pleocyemata</taxon>
        <taxon>Astacidea</taxon>
        <taxon>Nephropoidea</taxon>
        <taxon>Nephropidae</taxon>
        <taxon>Homarus</taxon>
    </lineage>
</organism>
<dbReference type="PANTHER" id="PTHR12674">
    <property type="entry name" value="PREFOLDIN SUBUNIT 5"/>
    <property type="match status" value="1"/>
</dbReference>